<reference evidence="2 3" key="1">
    <citation type="journal article" date="2017" name="Nature">
        <title>The Apostasia genome and the evolution of orchids.</title>
        <authorList>
            <person name="Zhang G.Q."/>
            <person name="Liu K.W."/>
            <person name="Li Z."/>
            <person name="Lohaus R."/>
            <person name="Hsiao Y.Y."/>
            <person name="Niu S.C."/>
            <person name="Wang J.Y."/>
            <person name="Lin Y.C."/>
            <person name="Xu Q."/>
            <person name="Chen L.J."/>
            <person name="Yoshida K."/>
            <person name="Fujiwara S."/>
            <person name="Wang Z.W."/>
            <person name="Zhang Y.Q."/>
            <person name="Mitsuda N."/>
            <person name="Wang M."/>
            <person name="Liu G.H."/>
            <person name="Pecoraro L."/>
            <person name="Huang H.X."/>
            <person name="Xiao X.J."/>
            <person name="Lin M."/>
            <person name="Wu X.Y."/>
            <person name="Wu W.L."/>
            <person name="Chen Y.Y."/>
            <person name="Chang S.B."/>
            <person name="Sakamoto S."/>
            <person name="Ohme-Takagi M."/>
            <person name="Yagi M."/>
            <person name="Zeng S.J."/>
            <person name="Shen C.Y."/>
            <person name="Yeh C.M."/>
            <person name="Luo Y.B."/>
            <person name="Tsai W.C."/>
            <person name="Van de Peer Y."/>
            <person name="Liu Z.J."/>
        </authorList>
    </citation>
    <scope>NUCLEOTIDE SEQUENCE [LARGE SCALE GENOMIC DNA]</scope>
    <source>
        <strain evidence="3">cv. Shenzhen</strain>
        <tissue evidence="2">Stem</tissue>
    </source>
</reference>
<dbReference type="Proteomes" id="UP000236161">
    <property type="component" value="Unassembled WGS sequence"/>
</dbReference>
<organism evidence="2 3">
    <name type="scientific">Apostasia shenzhenica</name>
    <dbReference type="NCBI Taxonomy" id="1088818"/>
    <lineage>
        <taxon>Eukaryota</taxon>
        <taxon>Viridiplantae</taxon>
        <taxon>Streptophyta</taxon>
        <taxon>Embryophyta</taxon>
        <taxon>Tracheophyta</taxon>
        <taxon>Spermatophyta</taxon>
        <taxon>Magnoliopsida</taxon>
        <taxon>Liliopsida</taxon>
        <taxon>Asparagales</taxon>
        <taxon>Orchidaceae</taxon>
        <taxon>Apostasioideae</taxon>
        <taxon>Apostasia</taxon>
    </lineage>
</organism>
<feature type="compositionally biased region" description="Low complexity" evidence="1">
    <location>
        <begin position="43"/>
        <end position="56"/>
    </location>
</feature>
<gene>
    <name evidence="2" type="ORF">AXF42_Ash002732</name>
</gene>
<dbReference type="EMBL" id="KZ452013">
    <property type="protein sequence ID" value="PKA51367.1"/>
    <property type="molecule type" value="Genomic_DNA"/>
</dbReference>
<evidence type="ECO:0000313" key="3">
    <source>
        <dbReference type="Proteomes" id="UP000236161"/>
    </source>
</evidence>
<evidence type="ECO:0000256" key="1">
    <source>
        <dbReference type="SAM" id="MobiDB-lite"/>
    </source>
</evidence>
<feature type="region of interest" description="Disordered" evidence="1">
    <location>
        <begin position="37"/>
        <end position="56"/>
    </location>
</feature>
<evidence type="ECO:0000313" key="2">
    <source>
        <dbReference type="EMBL" id="PKA51367.1"/>
    </source>
</evidence>
<keyword evidence="3" id="KW-1185">Reference proteome</keyword>
<name>A0A2I0A754_9ASPA</name>
<accession>A0A2I0A754</accession>
<proteinExistence type="predicted"/>
<dbReference type="AlphaFoldDB" id="A0A2I0A754"/>
<protein>
    <submittedName>
        <fullName evidence="2">Uncharacterized protein</fullName>
    </submittedName>
</protein>
<sequence>MLLSTCPNHIISDVACSCRSHKLRARMLQLSRIHRRIAKIKKPSSPSTTFGSSGGR</sequence>